<reference evidence="2 3" key="1">
    <citation type="journal article" date="2011" name="Science">
        <title>The ecoresponsive genome of Daphnia pulex.</title>
        <authorList>
            <person name="Colbourne J.K."/>
            <person name="Pfrender M.E."/>
            <person name="Gilbert D."/>
            <person name="Thomas W.K."/>
            <person name="Tucker A."/>
            <person name="Oakley T.H."/>
            <person name="Tokishita S."/>
            <person name="Aerts A."/>
            <person name="Arnold G.J."/>
            <person name="Basu M.K."/>
            <person name="Bauer D.J."/>
            <person name="Caceres C.E."/>
            <person name="Carmel L."/>
            <person name="Casola C."/>
            <person name="Choi J.H."/>
            <person name="Detter J.C."/>
            <person name="Dong Q."/>
            <person name="Dusheyko S."/>
            <person name="Eads B.D."/>
            <person name="Frohlich T."/>
            <person name="Geiler-Samerotte K.A."/>
            <person name="Gerlach D."/>
            <person name="Hatcher P."/>
            <person name="Jogdeo S."/>
            <person name="Krijgsveld J."/>
            <person name="Kriventseva E.V."/>
            <person name="Kultz D."/>
            <person name="Laforsch C."/>
            <person name="Lindquist E."/>
            <person name="Lopez J."/>
            <person name="Manak J.R."/>
            <person name="Muller J."/>
            <person name="Pangilinan J."/>
            <person name="Patwardhan R.P."/>
            <person name="Pitluck S."/>
            <person name="Pritham E.J."/>
            <person name="Rechtsteiner A."/>
            <person name="Rho M."/>
            <person name="Rogozin I.B."/>
            <person name="Sakarya O."/>
            <person name="Salamov A."/>
            <person name="Schaack S."/>
            <person name="Shapiro H."/>
            <person name="Shiga Y."/>
            <person name="Skalitzky C."/>
            <person name="Smith Z."/>
            <person name="Souvorov A."/>
            <person name="Sung W."/>
            <person name="Tang Z."/>
            <person name="Tsuchiya D."/>
            <person name="Tu H."/>
            <person name="Vos H."/>
            <person name="Wang M."/>
            <person name="Wolf Y.I."/>
            <person name="Yamagata H."/>
            <person name="Yamada T."/>
            <person name="Ye Y."/>
            <person name="Shaw J.R."/>
            <person name="Andrews J."/>
            <person name="Crease T.J."/>
            <person name="Tang H."/>
            <person name="Lucas S.M."/>
            <person name="Robertson H.M."/>
            <person name="Bork P."/>
            <person name="Koonin E.V."/>
            <person name="Zdobnov E.M."/>
            <person name="Grigoriev I.V."/>
            <person name="Lynch M."/>
            <person name="Boore J.L."/>
        </authorList>
    </citation>
    <scope>NUCLEOTIDE SEQUENCE [LARGE SCALE GENOMIC DNA]</scope>
</reference>
<dbReference type="AlphaFoldDB" id="E9G335"/>
<dbReference type="EMBL" id="GL732530">
    <property type="protein sequence ID" value="EFX86399.1"/>
    <property type="molecule type" value="Genomic_DNA"/>
</dbReference>
<feature type="compositionally biased region" description="Polar residues" evidence="1">
    <location>
        <begin position="22"/>
        <end position="32"/>
    </location>
</feature>
<dbReference type="PANTHER" id="PTHR23263:SF124">
    <property type="entry name" value="SMALL PROLINE-RICH PROTEIN 3"/>
    <property type="match status" value="1"/>
</dbReference>
<dbReference type="InParanoid" id="E9G335"/>
<dbReference type="KEGG" id="dpx:DAPPUDRAFT_236791"/>
<protein>
    <submittedName>
        <fullName evidence="2">Uncharacterized protein</fullName>
    </submittedName>
</protein>
<accession>E9G335</accession>
<dbReference type="HOGENOM" id="CLU_790527_0_0_1"/>
<evidence type="ECO:0000256" key="1">
    <source>
        <dbReference type="SAM" id="MobiDB-lite"/>
    </source>
</evidence>
<sequence>MEDLFLHRRKGNKVSKPIPIPSNVNLPTPSNLQKERPVTHSKVTEIFTQLRCRMLLGVVLLTTGSTTGVPMSPGYGGCQTATPPPYYTTTTYATTGSYTPLHDNQSSEHLRHGNNCSALSVTNFLRHRIVGSQPWLLHRIPKYNSAPSYITREPYYYTEVPKYYITEAPEYFTYMYATPDYYTNAYKTKALKYYTTTYATKTADNSLPRSIHNAIPTCYAEAAFSCYVELKHYTDAPVYYTTTYATPSYNTAAPKYYTEEAAYYTTTNFGLVYNGHAGLVSIDLAIPIQLITVVLEGLDVKCQLSG</sequence>
<evidence type="ECO:0000313" key="3">
    <source>
        <dbReference type="Proteomes" id="UP000000305"/>
    </source>
</evidence>
<organism evidence="2 3">
    <name type="scientific">Daphnia pulex</name>
    <name type="common">Water flea</name>
    <dbReference type="NCBI Taxonomy" id="6669"/>
    <lineage>
        <taxon>Eukaryota</taxon>
        <taxon>Metazoa</taxon>
        <taxon>Ecdysozoa</taxon>
        <taxon>Arthropoda</taxon>
        <taxon>Crustacea</taxon>
        <taxon>Branchiopoda</taxon>
        <taxon>Diplostraca</taxon>
        <taxon>Cladocera</taxon>
        <taxon>Anomopoda</taxon>
        <taxon>Daphniidae</taxon>
        <taxon>Daphnia</taxon>
    </lineage>
</organism>
<feature type="region of interest" description="Disordered" evidence="1">
    <location>
        <begin position="1"/>
        <end position="37"/>
    </location>
</feature>
<name>E9G335_DAPPU</name>
<dbReference type="PANTHER" id="PTHR23263">
    <property type="entry name" value="SMALL PROLINE-RICH PROTEIN"/>
    <property type="match status" value="1"/>
</dbReference>
<evidence type="ECO:0000313" key="2">
    <source>
        <dbReference type="EMBL" id="EFX86399.1"/>
    </source>
</evidence>
<gene>
    <name evidence="2" type="ORF">DAPPUDRAFT_236791</name>
</gene>
<proteinExistence type="predicted"/>
<keyword evidence="3" id="KW-1185">Reference proteome</keyword>
<dbReference type="Proteomes" id="UP000000305">
    <property type="component" value="Unassembled WGS sequence"/>
</dbReference>